<reference evidence="3" key="1">
    <citation type="submission" date="2018-05" db="EMBL/GenBank/DDBJ databases">
        <title>Leptospira yasudae sp. nov. and Leptospira stimsonii sp. nov., two pathogenic species of the genus Leptospira isolated from environmental sources.</title>
        <authorList>
            <person name="Casanovas-Massana A."/>
            <person name="Hamond C."/>
            <person name="Santos L.A."/>
            <person name="Hacker K.P."/>
            <person name="Balassiano I."/>
            <person name="Medeiros M.A."/>
            <person name="Reis M.G."/>
            <person name="Ko A.I."/>
            <person name="Wunder E.A."/>
        </authorList>
    </citation>
    <scope>NUCLEOTIDE SEQUENCE [LARGE SCALE GENOMIC DNA]</scope>
    <source>
        <strain evidence="3">Yale</strain>
    </source>
</reference>
<evidence type="ECO:0000313" key="2">
    <source>
        <dbReference type="EMBL" id="RHX89780.1"/>
    </source>
</evidence>
<name>A0A396Z9H6_9LEPT</name>
<proteinExistence type="predicted"/>
<evidence type="ECO:0000256" key="1">
    <source>
        <dbReference type="SAM" id="MobiDB-lite"/>
    </source>
</evidence>
<feature type="region of interest" description="Disordered" evidence="1">
    <location>
        <begin position="62"/>
        <end position="87"/>
    </location>
</feature>
<dbReference type="AlphaFoldDB" id="A0A396Z9H6"/>
<comment type="caution">
    <text evidence="2">The sequence shown here is derived from an EMBL/GenBank/DDBJ whole genome shotgun (WGS) entry which is preliminary data.</text>
</comment>
<evidence type="ECO:0000313" key="3">
    <source>
        <dbReference type="Proteomes" id="UP000265798"/>
    </source>
</evidence>
<organism evidence="2 3">
    <name type="scientific">Leptospira stimsonii</name>
    <dbReference type="NCBI Taxonomy" id="2202203"/>
    <lineage>
        <taxon>Bacteria</taxon>
        <taxon>Pseudomonadati</taxon>
        <taxon>Spirochaetota</taxon>
        <taxon>Spirochaetia</taxon>
        <taxon>Leptospirales</taxon>
        <taxon>Leptospiraceae</taxon>
        <taxon>Leptospira</taxon>
    </lineage>
</organism>
<accession>A0A396Z9H6</accession>
<gene>
    <name evidence="2" type="ORF">DLM75_12530</name>
</gene>
<sequence length="143" mass="16292">MNSSWIAVERQRGVPTVLFQQSILNREFFLERRRAPAGSSHIQSVLGQAILRIRGFRNDSFRNDSGVGKPSPFGSVTKCRNSSIPKKKERKFSNFEKKIDGKNFSKKSFLTGQVDDEIQFFGNGDHVLHSIFIHENSGWSDFV</sequence>
<dbReference type="EMBL" id="QHCT01000003">
    <property type="protein sequence ID" value="RHX89780.1"/>
    <property type="molecule type" value="Genomic_DNA"/>
</dbReference>
<dbReference type="Proteomes" id="UP000265798">
    <property type="component" value="Unassembled WGS sequence"/>
</dbReference>
<protein>
    <submittedName>
        <fullName evidence="2">Uncharacterized protein</fullName>
    </submittedName>
</protein>